<keyword evidence="1" id="KW-0732">Signal</keyword>
<dbReference type="SUPFAM" id="SSF56300">
    <property type="entry name" value="Metallo-dependent phosphatases"/>
    <property type="match status" value="1"/>
</dbReference>
<dbReference type="GO" id="GO:0016787">
    <property type="term" value="F:hydrolase activity"/>
    <property type="evidence" value="ECO:0007669"/>
    <property type="project" value="InterPro"/>
</dbReference>
<reference evidence="3" key="1">
    <citation type="submission" date="2015-01" db="EMBL/GenBank/DDBJ databases">
        <title>The Genome Sequence of Cryptococcus gattii CA1280.</title>
        <authorList>
            <consortium name="The Broad Institute Genomics Platform"/>
            <person name="Cuomo C."/>
            <person name="Litvintseva A."/>
            <person name="Chen Y."/>
            <person name="Heitman J."/>
            <person name="Sun S."/>
            <person name="Springer D."/>
            <person name="Dromer F."/>
            <person name="Young S."/>
            <person name="Zeng Q."/>
            <person name="Gargeya S."/>
            <person name="Abouelleil A."/>
            <person name="Alvarado L."/>
            <person name="Chapman S.B."/>
            <person name="Gainer-Dewar J."/>
            <person name="Goldberg J."/>
            <person name="Griggs A."/>
            <person name="Gujja S."/>
            <person name="Hansen M."/>
            <person name="Howarth C."/>
            <person name="Imamovic A."/>
            <person name="Larimer J."/>
            <person name="Murphy C."/>
            <person name="Naylor J."/>
            <person name="Pearson M."/>
            <person name="Priest M."/>
            <person name="Roberts A."/>
            <person name="Saif S."/>
            <person name="Shea T."/>
            <person name="Sykes S."/>
            <person name="Wortman J."/>
            <person name="Nusbaum C."/>
            <person name="Birren B."/>
        </authorList>
    </citation>
    <scope>NUCLEOTIDE SEQUENCE [LARGE SCALE GENOMIC DNA]</scope>
    <source>
        <strain evidence="3">CA1280</strain>
    </source>
</reference>
<feature type="domain" description="Calcineurin-like phosphoesterase" evidence="2">
    <location>
        <begin position="49"/>
        <end position="219"/>
    </location>
</feature>
<accession>A0A0D0TD28</accession>
<proteinExistence type="predicted"/>
<dbReference type="Gene3D" id="3.60.21.10">
    <property type="match status" value="1"/>
</dbReference>
<feature type="signal peptide" evidence="1">
    <location>
        <begin position="1"/>
        <end position="28"/>
    </location>
</feature>
<dbReference type="Pfam" id="PF00149">
    <property type="entry name" value="Metallophos"/>
    <property type="match status" value="1"/>
</dbReference>
<dbReference type="AlphaFoldDB" id="A0A0D0TD28"/>
<dbReference type="InterPro" id="IPR004843">
    <property type="entry name" value="Calcineurin-like_PHP"/>
</dbReference>
<evidence type="ECO:0000256" key="1">
    <source>
        <dbReference type="SAM" id="SignalP"/>
    </source>
</evidence>
<dbReference type="HOGENOM" id="CLU_042543_3_0_1"/>
<dbReference type="PANTHER" id="PTHR46546:SF4">
    <property type="entry name" value="SHEWANELLA-LIKE PROTEIN PHOSPHATASE 1"/>
    <property type="match status" value="1"/>
</dbReference>
<evidence type="ECO:0000259" key="2">
    <source>
        <dbReference type="Pfam" id="PF00149"/>
    </source>
</evidence>
<name>A0A0D0TD28_CRYGA</name>
<organism evidence="3">
    <name type="scientific">Cryptococcus bacillisporus CA1280</name>
    <dbReference type="NCBI Taxonomy" id="1296109"/>
    <lineage>
        <taxon>Eukaryota</taxon>
        <taxon>Fungi</taxon>
        <taxon>Dikarya</taxon>
        <taxon>Basidiomycota</taxon>
        <taxon>Agaricomycotina</taxon>
        <taxon>Tremellomycetes</taxon>
        <taxon>Tremellales</taxon>
        <taxon>Cryptococcaceae</taxon>
        <taxon>Cryptococcus</taxon>
        <taxon>Cryptococcus gattii species complex</taxon>
    </lineage>
</organism>
<evidence type="ECO:0000313" key="3">
    <source>
        <dbReference type="EMBL" id="KIR44117.1"/>
    </source>
</evidence>
<dbReference type="PANTHER" id="PTHR46546">
    <property type="entry name" value="SHEWANELLA-LIKE PROTEIN PHOSPHATASE 1"/>
    <property type="match status" value="1"/>
</dbReference>
<dbReference type="OrthoDB" id="5976022at2759"/>
<gene>
    <name evidence="3" type="ORF">I312_06672</name>
</gene>
<feature type="chain" id="PRO_5002233466" evidence="1">
    <location>
        <begin position="29"/>
        <end position="385"/>
    </location>
</feature>
<protein>
    <submittedName>
        <fullName evidence="3">Unplaced genomic scaffold supercont1.44, whole genome shotgun sequence</fullName>
    </submittedName>
</protein>
<dbReference type="InterPro" id="IPR029052">
    <property type="entry name" value="Metallo-depent_PP-like"/>
</dbReference>
<sequence>MPTHKTIIMVSVISLLLLYFFTCRTTSSQDSSAPNVPSCDADGTAYRQRLVAVGDLHGDIDNAKRVLQMAQIIGGDSKWVAGTDILVQTGDIVDRGAHADDIYRLIQSLRGQAASEGGKVVSILGNHEVMNAIGDWRYVTKDDIARFGGTKARQHALSAEGWLGQEWLANYSITALVPISSHPSSPTFSFTHGSLRPSYANLTPYPAAINNLGHSLLTKALTPPMAPPYPPNPYSGLPKGTTHEETDLYAEGGPLWWRGLAEREEVQVCEWAKELKQKIGARRIIGGHTPNFEKIVARCNASVIIIDTGISSAYGGVLSALEIIYTLTAVDRRGRDHSQDPFLFSTGSESMAGLKGRFIEREEVHAIYEKSRKWLALEEREVVLD</sequence>
<dbReference type="EMBL" id="KN848016">
    <property type="protein sequence ID" value="KIR44117.1"/>
    <property type="molecule type" value="Genomic_DNA"/>
</dbReference>